<dbReference type="AlphaFoldDB" id="A0A1S1U5W7"/>
<comment type="caution">
    <text evidence="1">The sequence shown here is derived from an EMBL/GenBank/DDBJ whole genome shotgun (WGS) entry which is preliminary data.</text>
</comment>
<organism evidence="1 2">
    <name type="scientific">Janthinobacterium lividum</name>
    <dbReference type="NCBI Taxonomy" id="29581"/>
    <lineage>
        <taxon>Bacteria</taxon>
        <taxon>Pseudomonadati</taxon>
        <taxon>Pseudomonadota</taxon>
        <taxon>Betaproteobacteria</taxon>
        <taxon>Burkholderiales</taxon>
        <taxon>Oxalobacteraceae</taxon>
        <taxon>Janthinobacterium</taxon>
    </lineage>
</organism>
<evidence type="ECO:0000313" key="2">
    <source>
        <dbReference type="Proteomes" id="UP000179840"/>
    </source>
</evidence>
<sequence>MDDELSGEKWGRKFPGSTKTKDLSGNFRLAVEDFLSAMKEAGIRVAINATYRPPQRSYLMHYAWRIARKQLDPKQIPKISGVNIEWDHGEIDASVKAAKAMLIVLQINNLPIKPALRSQHNSGLAIDMDLVWSGTVEVKDASGNMVKIATLPRTGLNRQLIAVAATYGVKKYSGPGSDRPHWSNNGY</sequence>
<accession>A0A1S1U5W7</accession>
<dbReference type="Proteomes" id="UP000179840">
    <property type="component" value="Unassembled WGS sequence"/>
</dbReference>
<name>A0A1S1U5W7_9BURK</name>
<dbReference type="Gene3D" id="3.30.1380.10">
    <property type="match status" value="1"/>
</dbReference>
<evidence type="ECO:0008006" key="3">
    <source>
        <dbReference type="Google" id="ProtNLM"/>
    </source>
</evidence>
<reference evidence="1 2" key="1">
    <citation type="submission" date="2015-06" db="EMBL/GenBank/DDBJ databases">
        <title>Draft genome sequencing of a biphenyl-degrading bacterium, Janthinobacterium lividum MEG1.</title>
        <authorList>
            <person name="Shimodaira J."/>
            <person name="Hatta T."/>
        </authorList>
    </citation>
    <scope>NUCLEOTIDE SEQUENCE [LARGE SCALE GENOMIC DNA]</scope>
    <source>
        <strain evidence="1 2">MEG1</strain>
    </source>
</reference>
<proteinExistence type="predicted"/>
<evidence type="ECO:0000313" key="1">
    <source>
        <dbReference type="EMBL" id="OHV95479.1"/>
    </source>
</evidence>
<dbReference type="SUPFAM" id="SSF55166">
    <property type="entry name" value="Hedgehog/DD-peptidase"/>
    <property type="match status" value="1"/>
</dbReference>
<gene>
    <name evidence="1" type="ORF">AKG95_20175</name>
</gene>
<dbReference type="EMBL" id="LFKP01000010">
    <property type="protein sequence ID" value="OHV95479.1"/>
    <property type="molecule type" value="Genomic_DNA"/>
</dbReference>
<protein>
    <recommendedName>
        <fullName evidence="3">Peptidoglycan-binding domain-containing protein</fullName>
    </recommendedName>
</protein>
<dbReference type="InterPro" id="IPR009045">
    <property type="entry name" value="Zn_M74/Hedgehog-like"/>
</dbReference>
<dbReference type="RefSeq" id="WP_071078694.1">
    <property type="nucleotide sequence ID" value="NZ_LFKP01000010.1"/>
</dbReference>